<dbReference type="PANTHER" id="PTHR12463">
    <property type="entry name" value="OXYGENASE-RELATED"/>
    <property type="match status" value="1"/>
</dbReference>
<dbReference type="Pfam" id="PF13532">
    <property type="entry name" value="2OG-FeII_Oxy_2"/>
    <property type="match status" value="1"/>
</dbReference>
<dbReference type="Gene3D" id="2.60.120.590">
    <property type="entry name" value="Alpha-ketoglutarate-dependent dioxygenase AlkB-like"/>
    <property type="match status" value="1"/>
</dbReference>
<accession>A0A6C0H382</accession>
<dbReference type="InterPro" id="IPR032857">
    <property type="entry name" value="ALKBH4"/>
</dbReference>
<feature type="domain" description="Fe2OG dioxygenase" evidence="1">
    <location>
        <begin position="89"/>
        <end position="193"/>
    </location>
</feature>
<protein>
    <recommendedName>
        <fullName evidence="1">Fe2OG dioxygenase domain-containing protein</fullName>
    </recommendedName>
</protein>
<organism evidence="2">
    <name type="scientific">viral metagenome</name>
    <dbReference type="NCBI Taxonomy" id="1070528"/>
    <lineage>
        <taxon>unclassified sequences</taxon>
        <taxon>metagenomes</taxon>
        <taxon>organismal metagenomes</taxon>
    </lineage>
</organism>
<dbReference type="AlphaFoldDB" id="A0A6C0H382"/>
<dbReference type="GO" id="GO:0032451">
    <property type="term" value="F:demethylase activity"/>
    <property type="evidence" value="ECO:0007669"/>
    <property type="project" value="TreeGrafter"/>
</dbReference>
<proteinExistence type="predicted"/>
<evidence type="ECO:0000313" key="2">
    <source>
        <dbReference type="EMBL" id="QHT74867.1"/>
    </source>
</evidence>
<sequence length="542" mass="63392">MTTELPPGLEIYDLITDKFVQNKLYELVDNFDQDQPLKRKTRQYGYEYNYNTRESDKKLKKLKKSIYTTPIELLCIADVLYNHKLMRQKPNQIIINKYEPGQGIAAHRDHNRYFTGDIATLSLGSAYVMRFCPHSENESVDPTTIYDVLLPVGSLAVMKDDARDKWTHEIRKVKYDNKIKRGTRISITFRTVADEYKEDQPKHRELFYSPTVGNIYDEYAHSMRNNVLIYDFAARVLYNIIKECVNIDIDIHRYINYDKTELEDSIIINKNGIPYFPGLLDSRTLKEFIDVLKTNHITFLQIMGSIYRFTYDTQFISKIVKNDPSLSGIILEKFKNYFAAPQSFTYTDLEQLAEESEGFWFIPWLITYATSDKHNLVRHNLNYDADYVREWLKTKPEMKYYDACRDKFLVSDVKECTNPARKRVDMLMGSSYYKPTKNGVYVNLMDKYKRNVIAGPSGSAVSTYQLLFNILKICTGDEDKIMLLLCLIGDYYPIHHSIEEILILYPDEAGLEPYDLSIEPLSYIKSLVNKYIPSKEVELSPF</sequence>
<dbReference type="SUPFAM" id="SSF51197">
    <property type="entry name" value="Clavaminate synthase-like"/>
    <property type="match status" value="1"/>
</dbReference>
<dbReference type="InterPro" id="IPR005123">
    <property type="entry name" value="Oxoglu/Fe-dep_dioxygenase_dom"/>
</dbReference>
<dbReference type="PROSITE" id="PS51471">
    <property type="entry name" value="FE2OG_OXY"/>
    <property type="match status" value="1"/>
</dbReference>
<dbReference type="PANTHER" id="PTHR12463:SF1">
    <property type="entry name" value="2-OXOGLUTARATE AND FE-DEPENDENT OXYGENASE FAMILY PROTEIN"/>
    <property type="match status" value="1"/>
</dbReference>
<dbReference type="GO" id="GO:0070988">
    <property type="term" value="P:demethylation"/>
    <property type="evidence" value="ECO:0007669"/>
    <property type="project" value="InterPro"/>
</dbReference>
<dbReference type="InterPro" id="IPR037151">
    <property type="entry name" value="AlkB-like_sf"/>
</dbReference>
<evidence type="ECO:0000259" key="1">
    <source>
        <dbReference type="PROSITE" id="PS51471"/>
    </source>
</evidence>
<dbReference type="EMBL" id="MN739859">
    <property type="protein sequence ID" value="QHT74867.1"/>
    <property type="molecule type" value="Genomic_DNA"/>
</dbReference>
<dbReference type="InterPro" id="IPR027450">
    <property type="entry name" value="AlkB-like"/>
</dbReference>
<dbReference type="GO" id="GO:0016491">
    <property type="term" value="F:oxidoreductase activity"/>
    <property type="evidence" value="ECO:0007669"/>
    <property type="project" value="TreeGrafter"/>
</dbReference>
<reference evidence="2" key="1">
    <citation type="journal article" date="2020" name="Nature">
        <title>Giant virus diversity and host interactions through global metagenomics.</title>
        <authorList>
            <person name="Schulz F."/>
            <person name="Roux S."/>
            <person name="Paez-Espino D."/>
            <person name="Jungbluth S."/>
            <person name="Walsh D.A."/>
            <person name="Denef V.J."/>
            <person name="McMahon K.D."/>
            <person name="Konstantinidis K.T."/>
            <person name="Eloe-Fadrosh E.A."/>
            <person name="Kyrpides N.C."/>
            <person name="Woyke T."/>
        </authorList>
    </citation>
    <scope>NUCLEOTIDE SEQUENCE</scope>
    <source>
        <strain evidence="2">GVMAG-M-3300023179-62</strain>
    </source>
</reference>
<name>A0A6C0H382_9ZZZZ</name>